<keyword evidence="1" id="KW-0472">Membrane</keyword>
<keyword evidence="1" id="KW-0812">Transmembrane</keyword>
<proteinExistence type="predicted"/>
<dbReference type="EMBL" id="MFIY01000033">
    <property type="protein sequence ID" value="OGF99945.1"/>
    <property type="molecule type" value="Genomic_DNA"/>
</dbReference>
<gene>
    <name evidence="2" type="ORF">A2Y99_03965</name>
</gene>
<keyword evidence="1" id="KW-1133">Transmembrane helix</keyword>
<evidence type="ECO:0000313" key="2">
    <source>
        <dbReference type="EMBL" id="OGF99945.1"/>
    </source>
</evidence>
<feature type="transmembrane region" description="Helical" evidence="1">
    <location>
        <begin position="29"/>
        <end position="50"/>
    </location>
</feature>
<dbReference type="Pfam" id="PF10066">
    <property type="entry name" value="DUF2304"/>
    <property type="match status" value="1"/>
</dbReference>
<reference evidence="2 3" key="1">
    <citation type="journal article" date="2016" name="Nat. Commun.">
        <title>Thousands of microbial genomes shed light on interconnected biogeochemical processes in an aquifer system.</title>
        <authorList>
            <person name="Anantharaman K."/>
            <person name="Brown C.T."/>
            <person name="Hug L.A."/>
            <person name="Sharon I."/>
            <person name="Castelle C.J."/>
            <person name="Probst A.J."/>
            <person name="Thomas B.C."/>
            <person name="Singh A."/>
            <person name="Wilkins M.J."/>
            <person name="Karaoz U."/>
            <person name="Brodie E.L."/>
            <person name="Williams K.H."/>
            <person name="Hubbard S.S."/>
            <person name="Banfield J.F."/>
        </authorList>
    </citation>
    <scope>NUCLEOTIDE SEQUENCE [LARGE SCALE GENOMIC DNA]</scope>
</reference>
<dbReference type="AlphaFoldDB" id="A0A1F5YIE4"/>
<feature type="transmembrane region" description="Helical" evidence="1">
    <location>
        <begin position="70"/>
        <end position="87"/>
    </location>
</feature>
<name>A0A1F5YIE4_9BACT</name>
<dbReference type="InterPro" id="IPR019277">
    <property type="entry name" value="DUF2304"/>
</dbReference>
<evidence type="ECO:0000313" key="3">
    <source>
        <dbReference type="Proteomes" id="UP000178230"/>
    </source>
</evidence>
<organism evidence="2 3">
    <name type="scientific">Candidatus Gottesmanbacteria bacterium RBG_13_37_7</name>
    <dbReference type="NCBI Taxonomy" id="1798369"/>
    <lineage>
        <taxon>Bacteria</taxon>
        <taxon>Candidatus Gottesmaniibacteriota</taxon>
    </lineage>
</organism>
<protein>
    <recommendedName>
        <fullName evidence="4">DUF2304 domain-containing protein</fullName>
    </recommendedName>
</protein>
<sequence>MFTFTQSILIIFLLFALSRVILRFRGGNISHLGVIFWSLLFSSAIIFVIFPSLTGEIARVIGVGRGVDAIIYTSVVILFYLVFRLYVNLQDMHHQITKLVEQLALKEAKDKKNGKSSN</sequence>
<dbReference type="Proteomes" id="UP000178230">
    <property type="component" value="Unassembled WGS sequence"/>
</dbReference>
<evidence type="ECO:0008006" key="4">
    <source>
        <dbReference type="Google" id="ProtNLM"/>
    </source>
</evidence>
<feature type="transmembrane region" description="Helical" evidence="1">
    <location>
        <begin position="6"/>
        <end position="22"/>
    </location>
</feature>
<accession>A0A1F5YIE4</accession>
<evidence type="ECO:0000256" key="1">
    <source>
        <dbReference type="SAM" id="Phobius"/>
    </source>
</evidence>
<comment type="caution">
    <text evidence="2">The sequence shown here is derived from an EMBL/GenBank/DDBJ whole genome shotgun (WGS) entry which is preliminary data.</text>
</comment>